<organism evidence="1 2">
    <name type="scientific">Paludisphaera borealis</name>
    <dbReference type="NCBI Taxonomy" id="1387353"/>
    <lineage>
        <taxon>Bacteria</taxon>
        <taxon>Pseudomonadati</taxon>
        <taxon>Planctomycetota</taxon>
        <taxon>Planctomycetia</taxon>
        <taxon>Isosphaerales</taxon>
        <taxon>Isosphaeraceae</taxon>
        <taxon>Paludisphaera</taxon>
    </lineage>
</organism>
<dbReference type="RefSeq" id="WP_076345861.1">
    <property type="nucleotide sequence ID" value="NZ_CP019082.1"/>
</dbReference>
<evidence type="ECO:0000313" key="1">
    <source>
        <dbReference type="EMBL" id="APW60906.1"/>
    </source>
</evidence>
<keyword evidence="2" id="KW-1185">Reference proteome</keyword>
<sequence>MTDLITQVWMALRDAGMPEVMLYLPDGSAYRCHWDDTAQLGDTRVALLADQDRKIVRLMPVQECQGIGVASPKGVDPMGYRSVVRGKLVERFGETDRQEDAGGSGSDLG</sequence>
<dbReference type="STRING" id="1387353.BSF38_02398"/>
<accession>A0A1U7CPS6</accession>
<gene>
    <name evidence="1" type="ORF">BSF38_02398</name>
</gene>
<name>A0A1U7CPS6_9BACT</name>
<reference evidence="2" key="1">
    <citation type="submission" date="2016-12" db="EMBL/GenBank/DDBJ databases">
        <title>Comparative genomics of four Isosphaeraceae planctomycetes: a common pool of plasmids and glycoside hydrolase genes.</title>
        <authorList>
            <person name="Ivanova A."/>
        </authorList>
    </citation>
    <scope>NUCLEOTIDE SEQUENCE [LARGE SCALE GENOMIC DNA]</scope>
    <source>
        <strain evidence="2">PX4</strain>
    </source>
</reference>
<evidence type="ECO:0000313" key="2">
    <source>
        <dbReference type="Proteomes" id="UP000186309"/>
    </source>
</evidence>
<dbReference type="EMBL" id="CP019082">
    <property type="protein sequence ID" value="APW60906.1"/>
    <property type="molecule type" value="Genomic_DNA"/>
</dbReference>
<dbReference type="Proteomes" id="UP000186309">
    <property type="component" value="Chromosome"/>
</dbReference>
<dbReference type="OrthoDB" id="281601at2"/>
<dbReference type="KEGG" id="pbor:BSF38_02398"/>
<dbReference type="AlphaFoldDB" id="A0A1U7CPS6"/>
<proteinExistence type="predicted"/>
<protein>
    <submittedName>
        <fullName evidence="1">Uncharacterized protein</fullName>
    </submittedName>
</protein>